<comment type="caution">
    <text evidence="10">The sequence shown here is derived from an EMBL/GenBank/DDBJ whole genome shotgun (WGS) entry which is preliminary data.</text>
</comment>
<dbReference type="InterPro" id="IPR036909">
    <property type="entry name" value="Cyt_c-like_dom_sf"/>
</dbReference>
<dbReference type="EMBL" id="PQCO01000037">
    <property type="protein sequence ID" value="PUE05733.1"/>
    <property type="molecule type" value="Genomic_DNA"/>
</dbReference>
<keyword evidence="3 6" id="KW-0479">Metal-binding</keyword>
<dbReference type="Pfam" id="PF13442">
    <property type="entry name" value="Cytochrome_CBB3"/>
    <property type="match status" value="1"/>
</dbReference>
<sequence>MNLKPLFKSLAAAVGLAVCASGFAGKEAAQVTDVKDWNVAGGEKTEAMILEPDRERGIAVYEVCSACHLLEGWGLEDGTFPQLAGQHRNVLIKQLADIRAQNRDNPTMYPFALDDQIMGAAGYRHDEINPAQLIADVTAYIAALPMNPAPGYGPWEEGTPEFEQGKKLYQENCTECHGETGEGSDDKFYPRVQGQHYKYMLRQFEWIRDGKRRNANPDMVRQIKGFSDKDMQMVINYTARTKPPQEDLAPSVDWRNPDYE</sequence>
<feature type="signal peptide" evidence="8">
    <location>
        <begin position="1"/>
        <end position="24"/>
    </location>
</feature>
<evidence type="ECO:0000256" key="4">
    <source>
        <dbReference type="ARBA" id="ARBA00022982"/>
    </source>
</evidence>
<dbReference type="GO" id="GO:0046872">
    <property type="term" value="F:metal ion binding"/>
    <property type="evidence" value="ECO:0007669"/>
    <property type="project" value="UniProtKB-KW"/>
</dbReference>
<dbReference type="GO" id="GO:0020037">
    <property type="term" value="F:heme binding"/>
    <property type="evidence" value="ECO:0007669"/>
    <property type="project" value="InterPro"/>
</dbReference>
<dbReference type="Proteomes" id="UP000250928">
    <property type="component" value="Unassembled WGS sequence"/>
</dbReference>
<dbReference type="SUPFAM" id="SSF46626">
    <property type="entry name" value="Cytochrome c"/>
    <property type="match status" value="2"/>
</dbReference>
<evidence type="ECO:0000313" key="10">
    <source>
        <dbReference type="EMBL" id="PUE05733.1"/>
    </source>
</evidence>
<accession>A0A657PXA7</accession>
<evidence type="ECO:0000313" key="11">
    <source>
        <dbReference type="Proteomes" id="UP000250928"/>
    </source>
</evidence>
<dbReference type="InterPro" id="IPR050597">
    <property type="entry name" value="Cytochrome_c_Oxidase_Subunit"/>
</dbReference>
<evidence type="ECO:0000256" key="5">
    <source>
        <dbReference type="ARBA" id="ARBA00023004"/>
    </source>
</evidence>
<evidence type="ECO:0000256" key="3">
    <source>
        <dbReference type="ARBA" id="ARBA00022723"/>
    </source>
</evidence>
<name>A0A657PXA7_9GAMM</name>
<dbReference type="PANTHER" id="PTHR33751:SF9">
    <property type="entry name" value="CYTOCHROME C4"/>
    <property type="match status" value="1"/>
</dbReference>
<dbReference type="AlphaFoldDB" id="A0A657PXA7"/>
<feature type="chain" id="PRO_5030148149" evidence="8">
    <location>
        <begin position="25"/>
        <end position="260"/>
    </location>
</feature>
<feature type="domain" description="Cytochrome c" evidence="9">
    <location>
        <begin position="52"/>
        <end position="145"/>
    </location>
</feature>
<organism evidence="10 11">
    <name type="scientific">Candidatus Sedimenticola endophacoides</name>
    <dbReference type="NCBI Taxonomy" id="2548426"/>
    <lineage>
        <taxon>Bacteria</taxon>
        <taxon>Pseudomonadati</taxon>
        <taxon>Pseudomonadota</taxon>
        <taxon>Gammaproteobacteria</taxon>
        <taxon>Chromatiales</taxon>
        <taxon>Sedimenticolaceae</taxon>
        <taxon>Sedimenticola</taxon>
    </lineage>
</organism>
<protein>
    <submittedName>
        <fullName evidence="10">Cytochrome C</fullName>
    </submittedName>
</protein>
<keyword evidence="8" id="KW-0732">Signal</keyword>
<dbReference type="Pfam" id="PF00034">
    <property type="entry name" value="Cytochrom_C"/>
    <property type="match status" value="1"/>
</dbReference>
<reference evidence="10 11" key="1">
    <citation type="submission" date="2018-01" db="EMBL/GenBank/DDBJ databases">
        <title>Novel co-symbiosis in the lucinid bivalve Phacoides pectinatus.</title>
        <authorList>
            <person name="Lim S.J."/>
            <person name="Davis B.G."/>
            <person name="Gill D.E."/>
            <person name="Engel A.S."/>
            <person name="Anderson L.C."/>
            <person name="Campbell B.J."/>
        </authorList>
    </citation>
    <scope>NUCLEOTIDE SEQUENCE [LARGE SCALE GENOMIC DNA]</scope>
    <source>
        <strain evidence="10">N3_P5</strain>
    </source>
</reference>
<proteinExistence type="predicted"/>
<dbReference type="PROSITE" id="PS51007">
    <property type="entry name" value="CYTC"/>
    <property type="match status" value="2"/>
</dbReference>
<keyword evidence="2 6" id="KW-0349">Heme</keyword>
<feature type="region of interest" description="Disordered" evidence="7">
    <location>
        <begin position="239"/>
        <end position="260"/>
    </location>
</feature>
<dbReference type="InterPro" id="IPR009056">
    <property type="entry name" value="Cyt_c-like_dom"/>
</dbReference>
<evidence type="ECO:0000256" key="8">
    <source>
        <dbReference type="SAM" id="SignalP"/>
    </source>
</evidence>
<evidence type="ECO:0000256" key="1">
    <source>
        <dbReference type="ARBA" id="ARBA00022448"/>
    </source>
</evidence>
<dbReference type="GO" id="GO:0009055">
    <property type="term" value="F:electron transfer activity"/>
    <property type="evidence" value="ECO:0007669"/>
    <property type="project" value="InterPro"/>
</dbReference>
<keyword evidence="4" id="KW-0249">Electron transport</keyword>
<gene>
    <name evidence="10" type="ORF">C3L24_00410</name>
</gene>
<keyword evidence="5 6" id="KW-0408">Iron</keyword>
<evidence type="ECO:0000259" key="9">
    <source>
        <dbReference type="PROSITE" id="PS51007"/>
    </source>
</evidence>
<evidence type="ECO:0000256" key="2">
    <source>
        <dbReference type="ARBA" id="ARBA00022617"/>
    </source>
</evidence>
<dbReference type="PANTHER" id="PTHR33751">
    <property type="entry name" value="CBB3-TYPE CYTOCHROME C OXIDASE SUBUNIT FIXP"/>
    <property type="match status" value="1"/>
</dbReference>
<keyword evidence="1" id="KW-0813">Transport</keyword>
<evidence type="ECO:0000256" key="6">
    <source>
        <dbReference type="PROSITE-ProRule" id="PRU00433"/>
    </source>
</evidence>
<evidence type="ECO:0000256" key="7">
    <source>
        <dbReference type="SAM" id="MobiDB-lite"/>
    </source>
</evidence>
<dbReference type="Gene3D" id="1.10.760.10">
    <property type="entry name" value="Cytochrome c-like domain"/>
    <property type="match status" value="2"/>
</dbReference>
<feature type="domain" description="Cytochrome c" evidence="9">
    <location>
        <begin position="160"/>
        <end position="242"/>
    </location>
</feature>